<protein>
    <submittedName>
        <fullName evidence="2">Coiled-coil_56 domain-containing protein</fullName>
    </submittedName>
</protein>
<evidence type="ECO:0000313" key="1">
    <source>
        <dbReference type="Proteomes" id="UP000095286"/>
    </source>
</evidence>
<proteinExistence type="predicted"/>
<dbReference type="WBParaSite" id="RSKR_0000215200.1">
    <property type="protein sequence ID" value="RSKR_0000215200.1"/>
    <property type="gene ID" value="RSKR_0000215200"/>
</dbReference>
<reference evidence="2" key="1">
    <citation type="submission" date="2016-11" db="UniProtKB">
        <authorList>
            <consortium name="WormBaseParasite"/>
        </authorList>
    </citation>
    <scope>IDENTIFICATION</scope>
    <source>
        <strain evidence="2">KR3021</strain>
    </source>
</reference>
<dbReference type="Proteomes" id="UP000095286">
    <property type="component" value="Unplaced"/>
</dbReference>
<evidence type="ECO:0000313" key="2">
    <source>
        <dbReference type="WBParaSite" id="RSKR_0000215200.1"/>
    </source>
</evidence>
<name>A0AC35TMD0_9BILA</name>
<sequence>MITAEGKEVNSTADKQERLQLVATMKAKLRRHEKQKIKRKYFCYMILGAVGLAVSASTYTYFHNKFFN</sequence>
<organism evidence="1 2">
    <name type="scientific">Rhabditophanes sp. KR3021</name>
    <dbReference type="NCBI Taxonomy" id="114890"/>
    <lineage>
        <taxon>Eukaryota</taxon>
        <taxon>Metazoa</taxon>
        <taxon>Ecdysozoa</taxon>
        <taxon>Nematoda</taxon>
        <taxon>Chromadorea</taxon>
        <taxon>Rhabditida</taxon>
        <taxon>Tylenchina</taxon>
        <taxon>Panagrolaimomorpha</taxon>
        <taxon>Strongyloidoidea</taxon>
        <taxon>Alloionematidae</taxon>
        <taxon>Rhabditophanes</taxon>
    </lineage>
</organism>
<accession>A0AC35TMD0</accession>